<proteinExistence type="predicted"/>
<feature type="region of interest" description="Disordered" evidence="2">
    <location>
        <begin position="69"/>
        <end position="134"/>
    </location>
</feature>
<dbReference type="STRING" id="155417.A0A4Q4TTW8"/>
<feature type="compositionally biased region" description="Low complexity" evidence="2">
    <location>
        <begin position="445"/>
        <end position="470"/>
    </location>
</feature>
<dbReference type="PANTHER" id="PTHR40130:SF1">
    <property type="entry name" value="SPINDLE POLE BODY-ASSOCIATED PROTEIN CUT12 DOMAIN-CONTAINING PROTEIN"/>
    <property type="match status" value="1"/>
</dbReference>
<gene>
    <name evidence="3" type="ORF">DL764_000740</name>
</gene>
<feature type="coiled-coil region" evidence="1">
    <location>
        <begin position="402"/>
        <end position="429"/>
    </location>
</feature>
<dbReference type="AlphaFoldDB" id="A0A4Q4TTW8"/>
<feature type="region of interest" description="Disordered" evidence="2">
    <location>
        <begin position="1"/>
        <end position="24"/>
    </location>
</feature>
<feature type="region of interest" description="Disordered" evidence="2">
    <location>
        <begin position="514"/>
        <end position="541"/>
    </location>
</feature>
<dbReference type="PANTHER" id="PTHR40130">
    <property type="entry name" value="EXPRESSED PROTEIN"/>
    <property type="match status" value="1"/>
</dbReference>
<dbReference type="Proteomes" id="UP000293360">
    <property type="component" value="Unassembled WGS sequence"/>
</dbReference>
<evidence type="ECO:0000313" key="3">
    <source>
        <dbReference type="EMBL" id="RYP10248.1"/>
    </source>
</evidence>
<feature type="compositionally biased region" description="Polar residues" evidence="2">
    <location>
        <begin position="159"/>
        <end position="168"/>
    </location>
</feature>
<protein>
    <submittedName>
        <fullName evidence="3">Uncharacterized protein</fullName>
    </submittedName>
</protein>
<feature type="region of interest" description="Disordered" evidence="2">
    <location>
        <begin position="155"/>
        <end position="226"/>
    </location>
</feature>
<keyword evidence="4" id="KW-1185">Reference proteome</keyword>
<feature type="region of interest" description="Disordered" evidence="2">
    <location>
        <begin position="257"/>
        <end position="285"/>
    </location>
</feature>
<dbReference type="EMBL" id="QJNU01000020">
    <property type="protein sequence ID" value="RYP10248.1"/>
    <property type="molecule type" value="Genomic_DNA"/>
</dbReference>
<organism evidence="3 4">
    <name type="scientific">Monosporascus ibericus</name>
    <dbReference type="NCBI Taxonomy" id="155417"/>
    <lineage>
        <taxon>Eukaryota</taxon>
        <taxon>Fungi</taxon>
        <taxon>Dikarya</taxon>
        <taxon>Ascomycota</taxon>
        <taxon>Pezizomycotina</taxon>
        <taxon>Sordariomycetes</taxon>
        <taxon>Xylariomycetidae</taxon>
        <taxon>Xylariales</taxon>
        <taxon>Xylariales incertae sedis</taxon>
        <taxon>Monosporascus</taxon>
    </lineage>
</organism>
<name>A0A4Q4TTW8_9PEZI</name>
<evidence type="ECO:0000256" key="1">
    <source>
        <dbReference type="SAM" id="Coils"/>
    </source>
</evidence>
<accession>A0A4Q4TTW8</accession>
<reference evidence="3 4" key="1">
    <citation type="submission" date="2018-06" db="EMBL/GenBank/DDBJ databases">
        <title>Complete Genomes of Monosporascus.</title>
        <authorList>
            <person name="Robinson A.J."/>
            <person name="Natvig D.O."/>
        </authorList>
    </citation>
    <scope>NUCLEOTIDE SEQUENCE [LARGE SCALE GENOMIC DNA]</scope>
    <source>
        <strain evidence="3 4">CBS 110550</strain>
    </source>
</reference>
<evidence type="ECO:0000256" key="2">
    <source>
        <dbReference type="SAM" id="MobiDB-lite"/>
    </source>
</evidence>
<feature type="region of interest" description="Disordered" evidence="2">
    <location>
        <begin position="429"/>
        <end position="470"/>
    </location>
</feature>
<feature type="compositionally biased region" description="Polar residues" evidence="2">
    <location>
        <begin position="195"/>
        <end position="222"/>
    </location>
</feature>
<comment type="caution">
    <text evidence="3">The sequence shown here is derived from an EMBL/GenBank/DDBJ whole genome shotgun (WGS) entry which is preliminary data.</text>
</comment>
<feature type="compositionally biased region" description="Basic and acidic residues" evidence="2">
    <location>
        <begin position="334"/>
        <end position="353"/>
    </location>
</feature>
<feature type="region of interest" description="Disordered" evidence="2">
    <location>
        <begin position="334"/>
        <end position="396"/>
    </location>
</feature>
<dbReference type="Gene3D" id="1.20.58.80">
    <property type="entry name" value="Phosphotransferase system, lactose/cellobiose-type IIA subunit"/>
    <property type="match status" value="1"/>
</dbReference>
<feature type="compositionally biased region" description="Low complexity" evidence="2">
    <location>
        <begin position="384"/>
        <end position="394"/>
    </location>
</feature>
<feature type="compositionally biased region" description="Low complexity" evidence="2">
    <location>
        <begin position="94"/>
        <end position="103"/>
    </location>
</feature>
<dbReference type="OrthoDB" id="3197614at2759"/>
<dbReference type="SUPFAM" id="SSF140361">
    <property type="entry name" value="MIT domain-like"/>
    <property type="match status" value="1"/>
</dbReference>
<sequence length="541" mass="58559">MESSPLIKAHDHVRAASTANHTADTTVAINEHTRAAGEFANAAKNTNSVEALRTLRLLEQHHQRLSELLQLPFKRPAQNANENESQGEEKEDAPTVTVTPAATSSKSDPLSAEPAEKSPQPMPTLARQPRYPSRDLGASIASNLASARGIRAKYRGQPLSPSISNTEAPGNVEAGSRKSGSRSKMQNMLDHSEKSSPVGTPEQLSRQNSAMSQGSTPASPAPSSDEGFSRFYSAFGNIINRISAPLAFAGLPLISEEQSQEPAPTPAPEPSGPKRIRLKPTPSVTAEPDISKIYSKATLRAISRDGQSAADSFYVVPTSGHTASYASILTYADKEKRRSEASSIHSDRDRIAEEADEDDFVDAKETQQLLPNPHSPGLRRRASRGQSQAQAQAQTAELAHVVEELYLENKSLKDALDKLSKRLHAFESMSQNSGMRLAESMRLMRPGSPASSTSAGGSRPAGTGDDAAQLARRNRELEEQLLLVSRQMGEMERDYNKARANLARYRERWEQLKAGAKARRTGNQGTSSETVDEAIRSPSLA</sequence>
<keyword evidence="1" id="KW-0175">Coiled coil</keyword>
<evidence type="ECO:0000313" key="4">
    <source>
        <dbReference type="Proteomes" id="UP000293360"/>
    </source>
</evidence>